<sequence length="252" mass="28077">MKPAFLINGSVLFEPDKRRLGPLAGYPEHAVLLHGPVSECLLQLLEHNGEVLTQRYLFAAVWEKQGAVVTTNALYQTIASIRKALKTAGLAENVVQTVPKEGFKSIAQIETGTLQDFIDSAVPVPAEIPSQRHASSYSLIAYLLAGLLFIVSCSVLYFQLEGQRANFDDYQYVGKIKGCEVYSSWHDEMRSRSAFIARDGRYPIQCRSGGVAYITLNRFQNGTSVMICDKKLSNDDAQCDAIVYREQYHESE</sequence>
<evidence type="ECO:0000313" key="6">
    <source>
        <dbReference type="Proteomes" id="UP000291424"/>
    </source>
</evidence>
<dbReference type="SMART" id="SM00862">
    <property type="entry name" value="Trans_reg_C"/>
    <property type="match status" value="1"/>
</dbReference>
<dbReference type="Gene3D" id="1.10.10.10">
    <property type="entry name" value="Winged helix-like DNA-binding domain superfamily/Winged helix DNA-binding domain"/>
    <property type="match status" value="1"/>
</dbReference>
<keyword evidence="3" id="KW-0812">Transmembrane</keyword>
<proteinExistence type="predicted"/>
<organism evidence="5 6">
    <name type="scientific">Enterobacter wuhouensis</name>
    <dbReference type="NCBI Taxonomy" id="2529381"/>
    <lineage>
        <taxon>Bacteria</taxon>
        <taxon>Pseudomonadati</taxon>
        <taxon>Pseudomonadota</taxon>
        <taxon>Gammaproteobacteria</taxon>
        <taxon>Enterobacterales</taxon>
        <taxon>Enterobacteriaceae</taxon>
        <taxon>Enterobacter</taxon>
    </lineage>
</organism>
<protein>
    <recommendedName>
        <fullName evidence="4">OmpR/PhoB-type domain-containing protein</fullName>
    </recommendedName>
</protein>
<evidence type="ECO:0000313" key="5">
    <source>
        <dbReference type="EMBL" id="TCB93995.1"/>
    </source>
</evidence>
<dbReference type="RefSeq" id="WP_131633184.1">
    <property type="nucleotide sequence ID" value="NZ_SJOO01000002.1"/>
</dbReference>
<dbReference type="Pfam" id="PF00486">
    <property type="entry name" value="Trans_reg_C"/>
    <property type="match status" value="1"/>
</dbReference>
<evidence type="ECO:0000259" key="4">
    <source>
        <dbReference type="PROSITE" id="PS51755"/>
    </source>
</evidence>
<name>A0A4V2LVX3_9ENTR</name>
<dbReference type="Proteomes" id="UP000291424">
    <property type="component" value="Unassembled WGS sequence"/>
</dbReference>
<dbReference type="GO" id="GO:0006355">
    <property type="term" value="P:regulation of DNA-templated transcription"/>
    <property type="evidence" value="ECO:0007669"/>
    <property type="project" value="InterPro"/>
</dbReference>
<dbReference type="OrthoDB" id="7003224at2"/>
<evidence type="ECO:0000256" key="2">
    <source>
        <dbReference type="PROSITE-ProRule" id="PRU01091"/>
    </source>
</evidence>
<keyword evidence="3" id="KW-0472">Membrane</keyword>
<dbReference type="GO" id="GO:0003677">
    <property type="term" value="F:DNA binding"/>
    <property type="evidence" value="ECO:0007669"/>
    <property type="project" value="UniProtKB-UniRule"/>
</dbReference>
<dbReference type="EMBL" id="SJOO01000002">
    <property type="protein sequence ID" value="TCB93995.1"/>
    <property type="molecule type" value="Genomic_DNA"/>
</dbReference>
<reference evidence="5 6" key="1">
    <citation type="submission" date="2019-02" db="EMBL/GenBank/DDBJ databases">
        <title>The draft genome of Enterobacter spp. strains.</title>
        <authorList>
            <person name="Wang C."/>
            <person name="Feng Y."/>
            <person name="Zong Z."/>
        </authorList>
    </citation>
    <scope>NUCLEOTIDE SEQUENCE [LARGE SCALE GENOMIC DNA]</scope>
    <source>
        <strain evidence="5 6">WCHEW120002</strain>
    </source>
</reference>
<dbReference type="SUPFAM" id="SSF46894">
    <property type="entry name" value="C-terminal effector domain of the bipartite response regulators"/>
    <property type="match status" value="1"/>
</dbReference>
<comment type="caution">
    <text evidence="5">The sequence shown here is derived from an EMBL/GenBank/DDBJ whole genome shotgun (WGS) entry which is preliminary data.</text>
</comment>
<gene>
    <name evidence="5" type="ORF">E0L20_06215</name>
</gene>
<dbReference type="PROSITE" id="PS51755">
    <property type="entry name" value="OMPR_PHOB"/>
    <property type="match status" value="1"/>
</dbReference>
<feature type="domain" description="OmpR/PhoB-type" evidence="4">
    <location>
        <begin position="2"/>
        <end position="107"/>
    </location>
</feature>
<dbReference type="AlphaFoldDB" id="A0A4V2LVX3"/>
<dbReference type="InterPro" id="IPR036388">
    <property type="entry name" value="WH-like_DNA-bd_sf"/>
</dbReference>
<feature type="DNA-binding region" description="OmpR/PhoB-type" evidence="2">
    <location>
        <begin position="2"/>
        <end position="107"/>
    </location>
</feature>
<dbReference type="InterPro" id="IPR001867">
    <property type="entry name" value="OmpR/PhoB-type_DNA-bd"/>
</dbReference>
<evidence type="ECO:0000256" key="1">
    <source>
        <dbReference type="ARBA" id="ARBA00023125"/>
    </source>
</evidence>
<feature type="transmembrane region" description="Helical" evidence="3">
    <location>
        <begin position="139"/>
        <end position="158"/>
    </location>
</feature>
<dbReference type="InterPro" id="IPR016032">
    <property type="entry name" value="Sig_transdc_resp-reg_C-effctor"/>
</dbReference>
<accession>A0A4V2LVX3</accession>
<evidence type="ECO:0000256" key="3">
    <source>
        <dbReference type="SAM" id="Phobius"/>
    </source>
</evidence>
<keyword evidence="1 2" id="KW-0238">DNA-binding</keyword>
<dbReference type="GO" id="GO:0000160">
    <property type="term" value="P:phosphorelay signal transduction system"/>
    <property type="evidence" value="ECO:0007669"/>
    <property type="project" value="InterPro"/>
</dbReference>
<keyword evidence="3" id="KW-1133">Transmembrane helix</keyword>